<dbReference type="PANTHER" id="PTHR46470:SF2">
    <property type="entry name" value="GLYCERALDEHYDE 3-PHOSPHATE PHOSPHATASE"/>
    <property type="match status" value="1"/>
</dbReference>
<dbReference type="GO" id="GO:0016791">
    <property type="term" value="F:phosphatase activity"/>
    <property type="evidence" value="ECO:0007669"/>
    <property type="project" value="TreeGrafter"/>
</dbReference>
<dbReference type="Pfam" id="PF00702">
    <property type="entry name" value="Hydrolase"/>
    <property type="match status" value="1"/>
</dbReference>
<dbReference type="KEGG" id="bchi:OY14_02535"/>
<gene>
    <name evidence="4" type="ORF">OY14_02535</name>
</gene>
<dbReference type="STRING" id="1245910.OY14_02535"/>
<dbReference type="EMBL" id="CP009910">
    <property type="protein sequence ID" value="AJA90318.1"/>
    <property type="molecule type" value="Genomic_DNA"/>
</dbReference>
<evidence type="ECO:0000256" key="2">
    <source>
        <dbReference type="ARBA" id="ARBA00022801"/>
    </source>
</evidence>
<dbReference type="AlphaFoldDB" id="A0A0A7UY07"/>
<organism evidence="4 5">
    <name type="scientific">Borreliella chilensis</name>
    <dbReference type="NCBI Taxonomy" id="1245910"/>
    <lineage>
        <taxon>Bacteria</taxon>
        <taxon>Pseudomonadati</taxon>
        <taxon>Spirochaetota</taxon>
        <taxon>Spirochaetia</taxon>
        <taxon>Spirochaetales</taxon>
        <taxon>Borreliaceae</taxon>
        <taxon>Borreliella</taxon>
    </lineage>
</organism>
<dbReference type="HOGENOM" id="CLU_045011_8_3_12"/>
<dbReference type="Proteomes" id="UP000030940">
    <property type="component" value="Chromosome"/>
</dbReference>
<dbReference type="GO" id="GO:0046872">
    <property type="term" value="F:metal ion binding"/>
    <property type="evidence" value="ECO:0007669"/>
    <property type="project" value="UniProtKB-KW"/>
</dbReference>
<dbReference type="InterPro" id="IPR023214">
    <property type="entry name" value="HAD_sf"/>
</dbReference>
<name>A0A0A7UY07_9SPIR</name>
<evidence type="ECO:0000313" key="4">
    <source>
        <dbReference type="EMBL" id="AJA90318.1"/>
    </source>
</evidence>
<keyword evidence="3" id="KW-0460">Magnesium</keyword>
<dbReference type="SFLD" id="SFLDS00003">
    <property type="entry name" value="Haloacid_Dehalogenase"/>
    <property type="match status" value="1"/>
</dbReference>
<sequence>MIKAVVFDLDGTLYPEMDRNKLMLFEFLTNIKFFLAFKRIRKKIRILQSNQFSPSNRDELFAIQVKMLSQYLNYGENRCAFLLNKIYYSQIFSDKFKKLKPYLGVQDLIYWLKFKGIKLGVMSDFPILGRVKNLLDIQDSFWDILYSSEDTGYLKPHKIPFLKVIEDLNLSGNNILYVGNSYEYDILGAKNVSMKAAFFSKKHKISKGMIDFIFHDYKDLREYIRLNI</sequence>
<dbReference type="SFLD" id="SFLDG01129">
    <property type="entry name" value="C1.5:_HAD__Beta-PGM__Phosphata"/>
    <property type="match status" value="1"/>
</dbReference>
<keyword evidence="5" id="KW-1185">Reference proteome</keyword>
<evidence type="ECO:0000313" key="5">
    <source>
        <dbReference type="Proteomes" id="UP000030940"/>
    </source>
</evidence>
<keyword evidence="1" id="KW-0479">Metal-binding</keyword>
<dbReference type="PANTHER" id="PTHR46470">
    <property type="entry name" value="N-ACYLNEURAMINATE-9-PHOSPHATASE"/>
    <property type="match status" value="1"/>
</dbReference>
<dbReference type="InterPro" id="IPR051400">
    <property type="entry name" value="HAD-like_hydrolase"/>
</dbReference>
<dbReference type="SUPFAM" id="SSF56784">
    <property type="entry name" value="HAD-like"/>
    <property type="match status" value="1"/>
</dbReference>
<reference evidence="4 5" key="1">
    <citation type="journal article" date="2015" name="Genome Announc.">
        <title>Genome Sequence of Borrelia chilensis VA1, a South American Member of the Lyme Borreliosis Group.</title>
        <authorList>
            <person name="Huang W."/>
            <person name="Ojaimi C."/>
            <person name="Fallon J.T."/>
            <person name="Travisany D."/>
            <person name="Maass A."/>
            <person name="Ivanova L."/>
            <person name="Tomova A."/>
            <person name="Gonzalez-Acuna D."/>
            <person name="Godfrey H.P."/>
            <person name="Cabello F.C."/>
        </authorList>
    </citation>
    <scope>NUCLEOTIDE SEQUENCE [LARGE SCALE GENOMIC DNA]</scope>
    <source>
        <strain evidence="4 5">VA1</strain>
    </source>
</reference>
<evidence type="ECO:0000256" key="1">
    <source>
        <dbReference type="ARBA" id="ARBA00022723"/>
    </source>
</evidence>
<keyword evidence="2" id="KW-0378">Hydrolase</keyword>
<dbReference type="Gene3D" id="3.40.50.1000">
    <property type="entry name" value="HAD superfamily/HAD-like"/>
    <property type="match status" value="1"/>
</dbReference>
<protein>
    <submittedName>
        <fullName evidence="4">Haloacid dehalogenase</fullName>
    </submittedName>
</protein>
<evidence type="ECO:0000256" key="3">
    <source>
        <dbReference type="ARBA" id="ARBA00022842"/>
    </source>
</evidence>
<dbReference type="InterPro" id="IPR036412">
    <property type="entry name" value="HAD-like_sf"/>
</dbReference>
<dbReference type="Gene3D" id="1.10.150.520">
    <property type="match status" value="1"/>
</dbReference>
<proteinExistence type="predicted"/>
<accession>A0A0A7UY07</accession>